<comment type="caution">
    <text evidence="1">The sequence shown here is derived from an EMBL/GenBank/DDBJ whole genome shotgun (WGS) entry which is preliminary data.</text>
</comment>
<keyword evidence="2" id="KW-1185">Reference proteome</keyword>
<dbReference type="AlphaFoldDB" id="A0A2N8KKR1"/>
<evidence type="ECO:0000313" key="2">
    <source>
        <dbReference type="Proteomes" id="UP000235994"/>
    </source>
</evidence>
<organism evidence="1 2">
    <name type="scientific">Achromobacter pulmonis</name>
    <dbReference type="NCBI Taxonomy" id="1389932"/>
    <lineage>
        <taxon>Bacteria</taxon>
        <taxon>Pseudomonadati</taxon>
        <taxon>Pseudomonadota</taxon>
        <taxon>Betaproteobacteria</taxon>
        <taxon>Burkholderiales</taxon>
        <taxon>Alcaligenaceae</taxon>
        <taxon>Achromobacter</taxon>
    </lineage>
</organism>
<name>A0A2N8KKR1_9BURK</name>
<proteinExistence type="predicted"/>
<gene>
    <name evidence="1" type="ORF">C1I89_07260</name>
</gene>
<reference evidence="1 2" key="1">
    <citation type="submission" date="2018-01" db="EMBL/GenBank/DDBJ databases">
        <title>The draft genome of an aniline degradation strain ANB-1.</title>
        <authorList>
            <person name="Zhang L."/>
            <person name="Jiang J."/>
        </authorList>
    </citation>
    <scope>NUCLEOTIDE SEQUENCE [LARGE SCALE GENOMIC DNA]</scope>
    <source>
        <strain evidence="1 2">ANB-1</strain>
    </source>
</reference>
<protein>
    <submittedName>
        <fullName evidence="1">Uncharacterized protein</fullName>
    </submittedName>
</protein>
<accession>A0A2N8KKR1</accession>
<dbReference type="EMBL" id="POQS01000002">
    <property type="protein sequence ID" value="PND34039.1"/>
    <property type="molecule type" value="Genomic_DNA"/>
</dbReference>
<dbReference type="Proteomes" id="UP000235994">
    <property type="component" value="Unassembled WGS sequence"/>
</dbReference>
<dbReference type="RefSeq" id="WP_102772117.1">
    <property type="nucleotide sequence ID" value="NZ_POQS01000002.1"/>
</dbReference>
<sequence>MARPYLPQTTASDLCLRVSQLVAKSDRYLGRDSFEARMLLRECEKLRQADKFDGAIASIYLAEAFGDAEQVRRHATQARNAYRRNWDEAEFQMAQSLVGLGYFSEAQAIFRQVGNPGLGQLSNRAYLGMVSGSMKQLHGFLAQARSMNLELDEDAIAPALAAYAVYQQTSTTDSQAGDLLDLAGVVLRAHRLFAVNGSPKVSAIDHPELSTVIMELTVRAPVEEVGTMNLELAELVALRLDAVPAGVVVMFSGAS</sequence>
<evidence type="ECO:0000313" key="1">
    <source>
        <dbReference type="EMBL" id="PND34039.1"/>
    </source>
</evidence>